<dbReference type="PANTHER" id="PTHR44170">
    <property type="entry name" value="PROTEIN SIDEKICK"/>
    <property type="match status" value="1"/>
</dbReference>
<dbReference type="GO" id="GO:0005886">
    <property type="term" value="C:plasma membrane"/>
    <property type="evidence" value="ECO:0007669"/>
    <property type="project" value="TreeGrafter"/>
</dbReference>
<dbReference type="Proteomes" id="UP000314294">
    <property type="component" value="Unassembled WGS sequence"/>
</dbReference>
<dbReference type="GO" id="GO:0007411">
    <property type="term" value="P:axon guidance"/>
    <property type="evidence" value="ECO:0007669"/>
    <property type="project" value="TreeGrafter"/>
</dbReference>
<dbReference type="GO" id="GO:0098632">
    <property type="term" value="F:cell-cell adhesion mediator activity"/>
    <property type="evidence" value="ECO:0007669"/>
    <property type="project" value="TreeGrafter"/>
</dbReference>
<accession>A0A4Z2JEH9</accession>
<dbReference type="InterPro" id="IPR013783">
    <property type="entry name" value="Ig-like_fold"/>
</dbReference>
<name>A0A4Z2JEH9_9TELE</name>
<dbReference type="PANTHER" id="PTHR44170:SF28">
    <property type="entry name" value="CONTACTIN-2"/>
    <property type="match status" value="1"/>
</dbReference>
<comment type="caution">
    <text evidence="2">The sequence shown here is derived from an EMBL/GenBank/DDBJ whole genome shotgun (WGS) entry which is preliminary data.</text>
</comment>
<dbReference type="GO" id="GO:0030424">
    <property type="term" value="C:axon"/>
    <property type="evidence" value="ECO:0007669"/>
    <property type="project" value="TreeGrafter"/>
</dbReference>
<protein>
    <submittedName>
        <fullName evidence="2">Contactin-2</fullName>
    </submittedName>
</protein>
<organism evidence="2 3">
    <name type="scientific">Liparis tanakae</name>
    <name type="common">Tanaka's snailfish</name>
    <dbReference type="NCBI Taxonomy" id="230148"/>
    <lineage>
        <taxon>Eukaryota</taxon>
        <taxon>Metazoa</taxon>
        <taxon>Chordata</taxon>
        <taxon>Craniata</taxon>
        <taxon>Vertebrata</taxon>
        <taxon>Euteleostomi</taxon>
        <taxon>Actinopterygii</taxon>
        <taxon>Neopterygii</taxon>
        <taxon>Teleostei</taxon>
        <taxon>Neoteleostei</taxon>
        <taxon>Acanthomorphata</taxon>
        <taxon>Eupercaria</taxon>
        <taxon>Perciformes</taxon>
        <taxon>Cottioidei</taxon>
        <taxon>Cottales</taxon>
        <taxon>Liparidae</taxon>
        <taxon>Liparis</taxon>
    </lineage>
</organism>
<sequence length="105" mass="11675">MDLRYTLVAGNLVISSPESIRDTGSYQCLAINRCGTIISRAAILKFGYLHDFPPDSRRPQTAYEGIGAFLACQPPIHYPGNHSTSGLQLQTSWKITETVRQHKNI</sequence>
<evidence type="ECO:0000256" key="1">
    <source>
        <dbReference type="ARBA" id="ARBA00023157"/>
    </source>
</evidence>
<dbReference type="GO" id="GO:0007420">
    <property type="term" value="P:brain development"/>
    <property type="evidence" value="ECO:0007669"/>
    <property type="project" value="TreeGrafter"/>
</dbReference>
<keyword evidence="3" id="KW-1185">Reference proteome</keyword>
<dbReference type="Gene3D" id="2.60.40.10">
    <property type="entry name" value="Immunoglobulins"/>
    <property type="match status" value="1"/>
</dbReference>
<dbReference type="AlphaFoldDB" id="A0A4Z2JEH9"/>
<reference evidence="2 3" key="1">
    <citation type="submission" date="2019-03" db="EMBL/GenBank/DDBJ databases">
        <title>First draft genome of Liparis tanakae, snailfish: a comprehensive survey of snailfish specific genes.</title>
        <authorList>
            <person name="Kim W."/>
            <person name="Song I."/>
            <person name="Jeong J.-H."/>
            <person name="Kim D."/>
            <person name="Kim S."/>
            <person name="Ryu S."/>
            <person name="Song J.Y."/>
            <person name="Lee S.K."/>
        </authorList>
    </citation>
    <scope>NUCLEOTIDE SEQUENCE [LARGE SCALE GENOMIC DNA]</scope>
    <source>
        <tissue evidence="2">Muscle</tissue>
    </source>
</reference>
<evidence type="ECO:0000313" key="3">
    <source>
        <dbReference type="Proteomes" id="UP000314294"/>
    </source>
</evidence>
<proteinExistence type="predicted"/>
<dbReference type="EMBL" id="SRLO01000006">
    <property type="protein sequence ID" value="TNN88234.1"/>
    <property type="molecule type" value="Genomic_DNA"/>
</dbReference>
<dbReference type="OrthoDB" id="8916394at2759"/>
<keyword evidence="1" id="KW-1015">Disulfide bond</keyword>
<gene>
    <name evidence="2" type="primary">CNTN2_0</name>
    <name evidence="2" type="ORF">EYF80_001450</name>
</gene>
<evidence type="ECO:0000313" key="2">
    <source>
        <dbReference type="EMBL" id="TNN88234.1"/>
    </source>
</evidence>